<evidence type="ECO:0000256" key="6">
    <source>
        <dbReference type="ARBA" id="ARBA00035183"/>
    </source>
</evidence>
<gene>
    <name evidence="7" type="ORF">CANCADRAFT_100285</name>
</gene>
<proteinExistence type="inferred from homology"/>
<accession>A0A1E4TE98</accession>
<evidence type="ECO:0000256" key="3">
    <source>
        <dbReference type="ARBA" id="ARBA00022980"/>
    </source>
</evidence>
<dbReference type="EMBL" id="KV453842">
    <property type="protein sequence ID" value="ODV90081.1"/>
    <property type="molecule type" value="Genomic_DNA"/>
</dbReference>
<keyword evidence="3" id="KW-0689">Ribosomal protein</keyword>
<dbReference type="Pfam" id="PF10501">
    <property type="entry name" value="Ribosomal_L50"/>
    <property type="match status" value="1"/>
</dbReference>
<evidence type="ECO:0000256" key="1">
    <source>
        <dbReference type="ARBA" id="ARBA00004173"/>
    </source>
</evidence>
<evidence type="ECO:0000256" key="4">
    <source>
        <dbReference type="ARBA" id="ARBA00023128"/>
    </source>
</evidence>
<protein>
    <recommendedName>
        <fullName evidence="6">Large ribosomal subunit protein mL50</fullName>
    </recommendedName>
</protein>
<reference evidence="8" key="1">
    <citation type="submission" date="2016-02" db="EMBL/GenBank/DDBJ databases">
        <title>Comparative genomics of biotechnologically important yeasts.</title>
        <authorList>
            <consortium name="DOE Joint Genome Institute"/>
            <person name="Riley R."/>
            <person name="Haridas S."/>
            <person name="Wolfe K.H."/>
            <person name="Lopes M.R."/>
            <person name="Hittinger C.T."/>
            <person name="Goker M."/>
            <person name="Salamov A."/>
            <person name="Wisecaver J."/>
            <person name="Long T.M."/>
            <person name="Aerts A.L."/>
            <person name="Barry K."/>
            <person name="Choi C."/>
            <person name="Clum A."/>
            <person name="Coughlan A.Y."/>
            <person name="Deshpande S."/>
            <person name="Douglass A.P."/>
            <person name="Hanson S.J."/>
            <person name="Klenk H.-P."/>
            <person name="Labutti K."/>
            <person name="Lapidus A."/>
            <person name="Lindquist E."/>
            <person name="Lipzen A."/>
            <person name="Meier-Kolthoff J.P."/>
            <person name="Ohm R.A."/>
            <person name="Otillar R.P."/>
            <person name="Pangilinan J."/>
            <person name="Peng Y."/>
            <person name="Rokas A."/>
            <person name="Rosa C.A."/>
            <person name="Scheuner C."/>
            <person name="Sibirny A.A."/>
            <person name="Slot J.C."/>
            <person name="Stielow J.B."/>
            <person name="Sun H."/>
            <person name="Kurtzman C.P."/>
            <person name="Blackwell M."/>
            <person name="Jeffries T.W."/>
            <person name="Grigoriev I.V."/>
        </authorList>
    </citation>
    <scope>NUCLEOTIDE SEQUENCE [LARGE SCALE GENOMIC DNA]</scope>
    <source>
        <strain evidence="8">NRRL Y-17796</strain>
    </source>
</reference>
<dbReference type="GO" id="GO:1990904">
    <property type="term" value="C:ribonucleoprotein complex"/>
    <property type="evidence" value="ECO:0007669"/>
    <property type="project" value="UniProtKB-KW"/>
</dbReference>
<evidence type="ECO:0000256" key="2">
    <source>
        <dbReference type="ARBA" id="ARBA00008860"/>
    </source>
</evidence>
<organism evidence="7 8">
    <name type="scientific">Tortispora caseinolytica NRRL Y-17796</name>
    <dbReference type="NCBI Taxonomy" id="767744"/>
    <lineage>
        <taxon>Eukaryota</taxon>
        <taxon>Fungi</taxon>
        <taxon>Dikarya</taxon>
        <taxon>Ascomycota</taxon>
        <taxon>Saccharomycotina</taxon>
        <taxon>Trigonopsidomycetes</taxon>
        <taxon>Trigonopsidales</taxon>
        <taxon>Trigonopsidaceae</taxon>
        <taxon>Tortispora</taxon>
    </lineage>
</organism>
<comment type="subcellular location">
    <subcellularLocation>
        <location evidence="1">Mitochondrion</location>
    </subcellularLocation>
</comment>
<dbReference type="AlphaFoldDB" id="A0A1E4TE98"/>
<dbReference type="GO" id="GO:0005739">
    <property type="term" value="C:mitochondrion"/>
    <property type="evidence" value="ECO:0007669"/>
    <property type="project" value="UniProtKB-SubCell"/>
</dbReference>
<dbReference type="InterPro" id="IPR018305">
    <property type="entry name" value="Ribosomal_m50"/>
</dbReference>
<keyword evidence="4" id="KW-0496">Mitochondrion</keyword>
<evidence type="ECO:0000256" key="5">
    <source>
        <dbReference type="ARBA" id="ARBA00023274"/>
    </source>
</evidence>
<comment type="similarity">
    <text evidence="2">Belongs to the mitochondrion-specific ribosomal protein mL50 family.</text>
</comment>
<keyword evidence="8" id="KW-1185">Reference proteome</keyword>
<dbReference type="GO" id="GO:0005840">
    <property type="term" value="C:ribosome"/>
    <property type="evidence" value="ECO:0007669"/>
    <property type="project" value="UniProtKB-KW"/>
</dbReference>
<dbReference type="Proteomes" id="UP000095023">
    <property type="component" value="Unassembled WGS sequence"/>
</dbReference>
<sequence>MLRTIYSRRLFHSAAIRADWSSTMQKMTSFWKPSALPTSETVKPADDDYDDLDLPVLGYKKEEWRKIKAQKEWAKSPELHIQRWMPSEVLVSSPDDAIKAVYVSCLSAQGNKDLTFLDSEMGPDIYETSKAAVSSETTTIDDITSYLSGVELKLDFDLRFNLGLRAQQLSGIVLPDTVMTTAQTAYDIAAYYVQLLENPSAPSRHGVDLLPKDTQNTNVEFASISKRAQEYLHELERI</sequence>
<evidence type="ECO:0000313" key="7">
    <source>
        <dbReference type="EMBL" id="ODV90081.1"/>
    </source>
</evidence>
<evidence type="ECO:0000313" key="8">
    <source>
        <dbReference type="Proteomes" id="UP000095023"/>
    </source>
</evidence>
<keyword evidence="5" id="KW-0687">Ribonucleoprotein</keyword>
<name>A0A1E4TE98_9ASCO</name>